<organism evidence="1">
    <name type="scientific">Sipha flava</name>
    <name type="common">yellow sugarcane aphid</name>
    <dbReference type="NCBI Taxonomy" id="143950"/>
    <lineage>
        <taxon>Eukaryota</taxon>
        <taxon>Metazoa</taxon>
        <taxon>Ecdysozoa</taxon>
        <taxon>Arthropoda</taxon>
        <taxon>Hexapoda</taxon>
        <taxon>Insecta</taxon>
        <taxon>Pterygota</taxon>
        <taxon>Neoptera</taxon>
        <taxon>Paraneoptera</taxon>
        <taxon>Hemiptera</taxon>
        <taxon>Sternorrhyncha</taxon>
        <taxon>Aphidomorpha</taxon>
        <taxon>Aphidoidea</taxon>
        <taxon>Aphididae</taxon>
        <taxon>Sipha</taxon>
    </lineage>
</organism>
<reference evidence="1" key="1">
    <citation type="submission" date="2018-04" db="EMBL/GenBank/DDBJ databases">
        <title>Transcriptome assembly of Sipha flava.</title>
        <authorList>
            <person name="Scully E.D."/>
            <person name="Geib S.M."/>
            <person name="Palmer N.A."/>
            <person name="Koch K."/>
            <person name="Bradshaw J."/>
            <person name="Heng-Moss T."/>
            <person name="Sarath G."/>
        </authorList>
    </citation>
    <scope>NUCLEOTIDE SEQUENCE</scope>
</reference>
<gene>
    <name evidence="1" type="ORF">g.157757</name>
</gene>
<sequence length="128" mass="14709">MYKVRARSVSVSQLPFVRGTFARIPARFSGTISREHQTLGIPPQQLLQRYRVDKYVMIRLSNVLPARRRSALVHNDHFEILVEIEKKCYLYFAEFCTGRQPVSACGTYTLAACCREARGRRSSGKGRR</sequence>
<dbReference type="AlphaFoldDB" id="A0A2S2QT92"/>
<accession>A0A2S2QT92</accession>
<proteinExistence type="predicted"/>
<evidence type="ECO:0000313" key="1">
    <source>
        <dbReference type="EMBL" id="MBY80955.1"/>
    </source>
</evidence>
<dbReference type="EMBL" id="GGMS01011752">
    <property type="protein sequence ID" value="MBY80955.1"/>
    <property type="molecule type" value="Transcribed_RNA"/>
</dbReference>
<protein>
    <submittedName>
        <fullName evidence="1">Uncharacterized protein</fullName>
    </submittedName>
</protein>
<name>A0A2S2QT92_9HEMI</name>